<dbReference type="PANTHER" id="PTHR48020">
    <property type="entry name" value="PROTON MYO-INOSITOL COTRANSPORTER"/>
    <property type="match status" value="1"/>
</dbReference>
<dbReference type="Pfam" id="PF09763">
    <property type="entry name" value="Sec3_CC"/>
    <property type="match status" value="1"/>
</dbReference>
<dbReference type="EMBL" id="VIIS01001423">
    <property type="protein sequence ID" value="KAF0298599.1"/>
    <property type="molecule type" value="Genomic_DNA"/>
</dbReference>
<gene>
    <name evidence="9" type="primary">SLC2A13_5</name>
    <name evidence="9" type="ORF">FJT64_004052</name>
</gene>
<feature type="transmembrane region" description="Helical" evidence="7">
    <location>
        <begin position="202"/>
        <end position="221"/>
    </location>
</feature>
<dbReference type="InterPro" id="IPR028258">
    <property type="entry name" value="Sec3-PIP2_bind"/>
</dbReference>
<evidence type="ECO:0000256" key="5">
    <source>
        <dbReference type="ARBA" id="ARBA00022989"/>
    </source>
</evidence>
<evidence type="ECO:0000256" key="6">
    <source>
        <dbReference type="ARBA" id="ARBA00023136"/>
    </source>
</evidence>
<feature type="transmembrane region" description="Helical" evidence="7">
    <location>
        <begin position="467"/>
        <end position="486"/>
    </location>
</feature>
<keyword evidence="10" id="KW-1185">Reference proteome</keyword>
<feature type="transmembrane region" description="Helical" evidence="7">
    <location>
        <begin position="298"/>
        <end position="319"/>
    </location>
</feature>
<reference evidence="9 10" key="1">
    <citation type="submission" date="2019-07" db="EMBL/GenBank/DDBJ databases">
        <title>Draft genome assembly of a fouling barnacle, Amphibalanus amphitrite (Darwin, 1854): The first reference genome for Thecostraca.</title>
        <authorList>
            <person name="Kim W."/>
        </authorList>
    </citation>
    <scope>NUCLEOTIDE SEQUENCE [LARGE SCALE GENOMIC DNA]</scope>
    <source>
        <strain evidence="9">SNU_AA5</strain>
        <tissue evidence="9">Soma without cirri and trophi</tissue>
    </source>
</reference>
<comment type="caution">
    <text evidence="9">The sequence shown here is derived from an EMBL/GenBank/DDBJ whole genome shotgun (WGS) entry which is preliminary data.</text>
</comment>
<evidence type="ECO:0000259" key="8">
    <source>
        <dbReference type="PROSITE" id="PS50850"/>
    </source>
</evidence>
<dbReference type="GO" id="GO:0000145">
    <property type="term" value="C:exocyst"/>
    <property type="evidence" value="ECO:0007669"/>
    <property type="project" value="InterPro"/>
</dbReference>
<feature type="transmembrane region" description="Helical" evidence="7">
    <location>
        <begin position="637"/>
        <end position="663"/>
    </location>
</feature>
<dbReference type="OrthoDB" id="6340912at2759"/>
<feature type="transmembrane region" description="Helical" evidence="7">
    <location>
        <begin position="675"/>
        <end position="694"/>
    </location>
</feature>
<feature type="transmembrane region" description="Helical" evidence="7">
    <location>
        <begin position="331"/>
        <end position="354"/>
    </location>
</feature>
<feature type="transmembrane region" description="Helical" evidence="7">
    <location>
        <begin position="241"/>
        <end position="265"/>
    </location>
</feature>
<protein>
    <submittedName>
        <fullName evidence="9">Proton myo-inositol cotransporter</fullName>
    </submittedName>
</protein>
<dbReference type="PROSITE" id="PS50850">
    <property type="entry name" value="MFS"/>
    <property type="match status" value="1"/>
</dbReference>
<dbReference type="InterPro" id="IPR020846">
    <property type="entry name" value="MFS_dom"/>
</dbReference>
<keyword evidence="5 7" id="KW-1133">Transmembrane helix</keyword>
<evidence type="ECO:0000313" key="9">
    <source>
        <dbReference type="EMBL" id="KAF0298599.1"/>
    </source>
</evidence>
<dbReference type="GO" id="GO:0006887">
    <property type="term" value="P:exocytosis"/>
    <property type="evidence" value="ECO:0007669"/>
    <property type="project" value="InterPro"/>
</dbReference>
<dbReference type="Proteomes" id="UP000440578">
    <property type="component" value="Unassembled WGS sequence"/>
</dbReference>
<name>A0A6A4W091_AMPAM</name>
<dbReference type="Pfam" id="PF00083">
    <property type="entry name" value="Sugar_tr"/>
    <property type="match status" value="2"/>
</dbReference>
<dbReference type="PRINTS" id="PR00171">
    <property type="entry name" value="SUGRTRNSPORT"/>
</dbReference>
<organism evidence="9 10">
    <name type="scientific">Amphibalanus amphitrite</name>
    <name type="common">Striped barnacle</name>
    <name type="synonym">Balanus amphitrite</name>
    <dbReference type="NCBI Taxonomy" id="1232801"/>
    <lineage>
        <taxon>Eukaryota</taxon>
        <taxon>Metazoa</taxon>
        <taxon>Ecdysozoa</taxon>
        <taxon>Arthropoda</taxon>
        <taxon>Crustacea</taxon>
        <taxon>Multicrustacea</taxon>
        <taxon>Cirripedia</taxon>
        <taxon>Thoracica</taxon>
        <taxon>Thoracicalcarea</taxon>
        <taxon>Balanomorpha</taxon>
        <taxon>Balanoidea</taxon>
        <taxon>Balanidae</taxon>
        <taxon>Amphibalaninae</taxon>
        <taxon>Amphibalanus</taxon>
    </lineage>
</organism>
<dbReference type="InterPro" id="IPR005829">
    <property type="entry name" value="Sugar_transporter_CS"/>
</dbReference>
<evidence type="ECO:0000256" key="4">
    <source>
        <dbReference type="ARBA" id="ARBA00022692"/>
    </source>
</evidence>
<feature type="transmembrane region" description="Helical" evidence="7">
    <location>
        <begin position="272"/>
        <end position="292"/>
    </location>
</feature>
<feature type="transmembrane region" description="Helical" evidence="7">
    <location>
        <begin position="522"/>
        <end position="541"/>
    </location>
</feature>
<evidence type="ECO:0000256" key="1">
    <source>
        <dbReference type="ARBA" id="ARBA00004141"/>
    </source>
</evidence>
<sequence>MTAIRFALEKSIFEPGDERLIKAIHVSQLEKKKKTYFLCLSVSKDKSGFISTVKKLDKDNYKKKRTWGLQDLKMVDGKDGKRLCSQHLHRQRPQFVNIPAEFLDGGTKTADTRAALSPVSELSVEADSYQALTSQEEQDLLKMMSEHETAVSNAEAFAEQLNRELSGLDGVSTAHGNDMTVDVSAMAPGPTPAAASLRGHGWLVYLLTVLSAISSLLFGYDTGVVSGAMLLVRSEFHLSDFWHELIVSATVGAAWLSSLLGGYLADRFGRKPVILVAGVLFVVGSLAMALAGGKETLLVGRLIVGLAIGISSMCVPIYISESAPAGIRGLLVMVMTATITLGQLVAALVCGAFSTVDGGWRWMLGLGALPAALQLLGFAFMPESPRFLVAKGREEAAKDVLRRVRGEGDHVAAEYDAIKTDHTAQEVVFRERAAAGHGGSVLSQVVREPSTRRALITGCCLQMFQQISGVNTVIYYSASIITLAGVRDPSTAIWLSAIVSFLSFMAKLVGLGLVERAGRRPILLWSTLGSAVSLVILGAGFQLSASHSVGVTVLEEGQSALLAATCDACELTGENGFCFQDLDSGPVNGSCIPHVSSYNSSASLGRCADPAELGVSSLTWAPDWCPTDYAWLPITGMFLYITMFSPGLGAMPWTITAEIYPLWARSTCNSITTSVNWFFNLIVSLTFLTLIAAITRQGTFYMFCGCTVVGLAVFYVTANIQSIMASEQQVAALMSVIQRAVDEISAVEERLEQYDHALVAVRQSLKEMGREKSKMEVTQRNHHELLQTLDSMLPDLSTRDRQVLSDPDLTTTVGLREACQAAQSLLRLSSTSVDGNLQQMAAVAEQKKLFEKLKARFSQAVYRQMNNFFVHMGNDGAPPVDSLHLPSHSSQHLKLQPYSELMHWTKAVDNRRVVRRFRGVRSQGMG</sequence>
<dbReference type="Gene3D" id="2.30.29.90">
    <property type="match status" value="1"/>
</dbReference>
<dbReference type="SMART" id="SM01313">
    <property type="entry name" value="Sec3-PIP2_bind"/>
    <property type="match status" value="1"/>
</dbReference>
<feature type="transmembrane region" description="Helical" evidence="7">
    <location>
        <begin position="360"/>
        <end position="381"/>
    </location>
</feature>
<evidence type="ECO:0000256" key="7">
    <source>
        <dbReference type="SAM" id="Phobius"/>
    </source>
</evidence>
<dbReference type="GO" id="GO:0016324">
    <property type="term" value="C:apical plasma membrane"/>
    <property type="evidence" value="ECO:0007669"/>
    <property type="project" value="TreeGrafter"/>
</dbReference>
<dbReference type="NCBIfam" id="TIGR00879">
    <property type="entry name" value="SP"/>
    <property type="match status" value="1"/>
</dbReference>
<evidence type="ECO:0000256" key="2">
    <source>
        <dbReference type="ARBA" id="ARBA00010992"/>
    </source>
</evidence>
<evidence type="ECO:0000313" key="10">
    <source>
        <dbReference type="Proteomes" id="UP000440578"/>
    </source>
</evidence>
<proteinExistence type="inferred from homology"/>
<keyword evidence="3" id="KW-0813">Transport</keyword>
<dbReference type="InterPro" id="IPR019160">
    <property type="entry name" value="Sec3_CC"/>
</dbReference>
<comment type="similarity">
    <text evidence="2">Belongs to the major facilitator superfamily. Sugar transporter (TC 2.A.1.1) family.</text>
</comment>
<dbReference type="PROSITE" id="PS00217">
    <property type="entry name" value="SUGAR_TRANSPORT_2"/>
    <property type="match status" value="1"/>
</dbReference>
<keyword evidence="6 7" id="KW-0472">Membrane</keyword>
<dbReference type="InterPro" id="IPR050814">
    <property type="entry name" value="Myo-inositol_Transporter"/>
</dbReference>
<dbReference type="Pfam" id="PF15277">
    <property type="entry name" value="Sec3-PIP2_bind"/>
    <property type="match status" value="1"/>
</dbReference>
<dbReference type="SUPFAM" id="SSF103473">
    <property type="entry name" value="MFS general substrate transporter"/>
    <property type="match status" value="1"/>
</dbReference>
<dbReference type="GO" id="GO:0005366">
    <property type="term" value="F:myo-inositol:proton symporter activity"/>
    <property type="evidence" value="ECO:0007669"/>
    <property type="project" value="TreeGrafter"/>
</dbReference>
<evidence type="ECO:0000256" key="3">
    <source>
        <dbReference type="ARBA" id="ARBA00022448"/>
    </source>
</evidence>
<accession>A0A6A4W091</accession>
<dbReference type="Gene3D" id="1.20.1250.20">
    <property type="entry name" value="MFS general substrate transporter like domains"/>
    <property type="match status" value="2"/>
</dbReference>
<dbReference type="AlphaFoldDB" id="A0A6A4W091"/>
<dbReference type="InterPro" id="IPR036259">
    <property type="entry name" value="MFS_trans_sf"/>
</dbReference>
<comment type="subcellular location">
    <subcellularLocation>
        <location evidence="1">Membrane</location>
        <topology evidence="1">Multi-pass membrane protein</topology>
    </subcellularLocation>
</comment>
<dbReference type="PROSITE" id="PS00216">
    <property type="entry name" value="SUGAR_TRANSPORT_1"/>
    <property type="match status" value="2"/>
</dbReference>
<feature type="transmembrane region" description="Helical" evidence="7">
    <location>
        <begin position="492"/>
        <end position="510"/>
    </location>
</feature>
<keyword evidence="4 7" id="KW-0812">Transmembrane</keyword>
<feature type="transmembrane region" description="Helical" evidence="7">
    <location>
        <begin position="700"/>
        <end position="718"/>
    </location>
</feature>
<dbReference type="InterPro" id="IPR003663">
    <property type="entry name" value="Sugar/inositol_transpt"/>
</dbReference>
<feature type="domain" description="Major facilitator superfamily (MFS) profile" evidence="8">
    <location>
        <begin position="207"/>
        <end position="722"/>
    </location>
</feature>
<dbReference type="PANTHER" id="PTHR48020:SF12">
    <property type="entry name" value="PROTON MYO-INOSITOL COTRANSPORTER"/>
    <property type="match status" value="1"/>
</dbReference>
<dbReference type="InterPro" id="IPR005828">
    <property type="entry name" value="MFS_sugar_transport-like"/>
</dbReference>